<evidence type="ECO:0000313" key="1">
    <source>
        <dbReference type="EMBL" id="OJD26656.1"/>
    </source>
</evidence>
<sequence>MASAFMLTRLLLRNQKDNAQAFTIAISKLFYAARFWQLACQTAWTTRSGGSVPSSQNKRHPNDNDYTLGIVGKLNVAIAALPDGVPGTPSAATVARDMVHCFPNIRIGPMVGIGGGVPSQRDIRLGDIDE</sequence>
<reference evidence="1 2" key="1">
    <citation type="submission" date="2015-08" db="EMBL/GenBank/DDBJ databases">
        <title>Emmonsia species relationships and genome sequence.</title>
        <authorList>
            <person name="Cuomo C.A."/>
            <person name="Schwartz I.S."/>
            <person name="Kenyon C."/>
            <person name="De Hoog G.S."/>
            <person name="Govender N.P."/>
            <person name="Botha A."/>
            <person name="Moreno L."/>
            <person name="De Vries M."/>
            <person name="Munoz J.F."/>
            <person name="Stielow J.B."/>
        </authorList>
    </citation>
    <scope>NUCLEOTIDE SEQUENCE [LARGE SCALE GENOMIC DNA]</scope>
    <source>
        <strain evidence="1 2">EI222</strain>
    </source>
</reference>
<dbReference type="Gene3D" id="3.40.50.1580">
    <property type="entry name" value="Nucleoside phosphorylase domain"/>
    <property type="match status" value="1"/>
</dbReference>
<dbReference type="InterPro" id="IPR035994">
    <property type="entry name" value="Nucleoside_phosphorylase_sf"/>
</dbReference>
<organism evidence="1 2">
    <name type="scientific">Blastomyces percursus</name>
    <dbReference type="NCBI Taxonomy" id="1658174"/>
    <lineage>
        <taxon>Eukaryota</taxon>
        <taxon>Fungi</taxon>
        <taxon>Dikarya</taxon>
        <taxon>Ascomycota</taxon>
        <taxon>Pezizomycotina</taxon>
        <taxon>Eurotiomycetes</taxon>
        <taxon>Eurotiomycetidae</taxon>
        <taxon>Onygenales</taxon>
        <taxon>Ajellomycetaceae</taxon>
        <taxon>Blastomyces</taxon>
    </lineage>
</organism>
<dbReference type="PANTHER" id="PTHR46082:SF11">
    <property type="entry name" value="AAA+ ATPASE DOMAIN-CONTAINING PROTEIN-RELATED"/>
    <property type="match status" value="1"/>
</dbReference>
<dbReference type="Proteomes" id="UP000242791">
    <property type="component" value="Unassembled WGS sequence"/>
</dbReference>
<dbReference type="GO" id="GO:0003824">
    <property type="term" value="F:catalytic activity"/>
    <property type="evidence" value="ECO:0007669"/>
    <property type="project" value="InterPro"/>
</dbReference>
<dbReference type="InterPro" id="IPR053137">
    <property type="entry name" value="NLR-like"/>
</dbReference>
<dbReference type="VEuPathDB" id="FungiDB:ACJ73_01955"/>
<protein>
    <recommendedName>
        <fullName evidence="3">Nucleoside phosphorylase domain-containing protein</fullName>
    </recommendedName>
</protein>
<evidence type="ECO:0000313" key="2">
    <source>
        <dbReference type="Proteomes" id="UP000242791"/>
    </source>
</evidence>
<dbReference type="AlphaFoldDB" id="A0A1J9QDV7"/>
<proteinExistence type="predicted"/>
<keyword evidence="2" id="KW-1185">Reference proteome</keyword>
<comment type="caution">
    <text evidence="1">The sequence shown here is derived from an EMBL/GenBank/DDBJ whole genome shotgun (WGS) entry which is preliminary data.</text>
</comment>
<dbReference type="OrthoDB" id="1577640at2759"/>
<dbReference type="STRING" id="1658174.A0A1J9QDV7"/>
<dbReference type="PANTHER" id="PTHR46082">
    <property type="entry name" value="ATP/GTP-BINDING PROTEIN-RELATED"/>
    <property type="match status" value="1"/>
</dbReference>
<dbReference type="GO" id="GO:0009116">
    <property type="term" value="P:nucleoside metabolic process"/>
    <property type="evidence" value="ECO:0007669"/>
    <property type="project" value="InterPro"/>
</dbReference>
<dbReference type="SUPFAM" id="SSF53167">
    <property type="entry name" value="Purine and uridine phosphorylases"/>
    <property type="match status" value="1"/>
</dbReference>
<gene>
    <name evidence="1" type="ORF">ACJ73_01955</name>
</gene>
<evidence type="ECO:0008006" key="3">
    <source>
        <dbReference type="Google" id="ProtNLM"/>
    </source>
</evidence>
<dbReference type="EMBL" id="LGTZ01000194">
    <property type="protein sequence ID" value="OJD26656.1"/>
    <property type="molecule type" value="Genomic_DNA"/>
</dbReference>
<name>A0A1J9QDV7_9EURO</name>
<accession>A0A1J9QDV7</accession>